<dbReference type="GO" id="GO:0003723">
    <property type="term" value="F:RNA binding"/>
    <property type="evidence" value="ECO:0007669"/>
    <property type="project" value="UniProtKB-UniRule"/>
</dbReference>
<keyword evidence="1 5" id="KW-0489">Methyltransferase</keyword>
<evidence type="ECO:0000256" key="1">
    <source>
        <dbReference type="ARBA" id="ARBA00022603"/>
    </source>
</evidence>
<dbReference type="InterPro" id="IPR035926">
    <property type="entry name" value="NusB-like_sf"/>
</dbReference>
<keyword evidence="2 5" id="KW-0808">Transferase</keyword>
<feature type="domain" description="SAM-dependent MTase RsmB/NOP-type" evidence="6">
    <location>
        <begin position="155"/>
        <end position="431"/>
    </location>
</feature>
<dbReference type="GO" id="GO:0006355">
    <property type="term" value="P:regulation of DNA-templated transcription"/>
    <property type="evidence" value="ECO:0007669"/>
    <property type="project" value="InterPro"/>
</dbReference>
<keyword evidence="3 5" id="KW-0949">S-adenosyl-L-methionine</keyword>
<dbReference type="InterPro" id="IPR054728">
    <property type="entry name" value="RsmB-like_ferredoxin"/>
</dbReference>
<dbReference type="SUPFAM" id="SSF48013">
    <property type="entry name" value="NusB-like"/>
    <property type="match status" value="1"/>
</dbReference>
<evidence type="ECO:0000259" key="6">
    <source>
        <dbReference type="PROSITE" id="PS51686"/>
    </source>
</evidence>
<proteinExistence type="inferred from homology"/>
<feature type="active site" description="Nucleophile" evidence="5">
    <location>
        <position position="371"/>
    </location>
</feature>
<dbReference type="Pfam" id="PF01189">
    <property type="entry name" value="Methyltr_RsmB-F"/>
    <property type="match status" value="1"/>
</dbReference>
<evidence type="ECO:0000256" key="2">
    <source>
        <dbReference type="ARBA" id="ARBA00022679"/>
    </source>
</evidence>
<dbReference type="InterPro" id="IPR029063">
    <property type="entry name" value="SAM-dependent_MTases_sf"/>
</dbReference>
<dbReference type="Gene3D" id="3.30.70.1170">
    <property type="entry name" value="Sun protein, domain 3"/>
    <property type="match status" value="1"/>
</dbReference>
<dbReference type="GO" id="GO:0008173">
    <property type="term" value="F:RNA methyltransferase activity"/>
    <property type="evidence" value="ECO:0007669"/>
    <property type="project" value="InterPro"/>
</dbReference>
<sequence>MEERGHSLKAALRNALRGIGGRRHRFVQALAHELVRVLGNVDLVLNRVLRGSTVEDLHPYLRNALRVGTWEIHWRREHPGPVTKAVVDVVKERVGPKHARFANAILRQVERVNPEEVISSIRDPTARFAARYNFPKWYVELVRSAFDSMDELRKFLEACNRRPARYVRVNTLVSDPEEVVRRLKRRGIEAERDPDVPDVLRIRSAETPVIKTPEFKKGEVYPQTKASAAVAHAAEPEPGMTVVDLCAAPGGKTTHLAQLMEGRGEIIAIDMHPKRFGTLKKRVRQFHADDIVETLCMDARDAPDQLGEGIADLVLVDPPCTGTGSVYSKPEKRWDRETTGEPTKWAQLQWELLKVAVRLLKPGGRIVYSTCSITLTENERLIERLVRRYRGLELVDVPLEWASPGVRMPEARRIWPHRHDTDGFFVARVEA</sequence>
<dbReference type="SUPFAM" id="SSF53335">
    <property type="entry name" value="S-adenosyl-L-methionine-dependent methyltransferases"/>
    <property type="match status" value="1"/>
</dbReference>
<dbReference type="OMA" id="EPDQKWK"/>
<dbReference type="InterPro" id="IPR006027">
    <property type="entry name" value="NusB_RsmB_TIM44"/>
</dbReference>
<dbReference type="PANTHER" id="PTHR22807">
    <property type="entry name" value="NOP2 YEAST -RELATED NOL1/NOP2/FMU SUN DOMAIN-CONTAINING"/>
    <property type="match status" value="1"/>
</dbReference>
<dbReference type="Gene3D" id="3.40.50.150">
    <property type="entry name" value="Vaccinia Virus protein VP39"/>
    <property type="match status" value="1"/>
</dbReference>
<comment type="caution">
    <text evidence="7">The sequence shown here is derived from an EMBL/GenBank/DDBJ whole genome shotgun (WGS) entry which is preliminary data.</text>
</comment>
<dbReference type="PRINTS" id="PR02008">
    <property type="entry name" value="RCMTFAMILY"/>
</dbReference>
<dbReference type="InterPro" id="IPR023267">
    <property type="entry name" value="RCMT"/>
</dbReference>
<dbReference type="CDD" id="cd02440">
    <property type="entry name" value="AdoMet_MTases"/>
    <property type="match status" value="1"/>
</dbReference>
<dbReference type="PROSITE" id="PS51686">
    <property type="entry name" value="SAM_MT_RSMB_NOP"/>
    <property type="match status" value="1"/>
</dbReference>
<dbReference type="EMBL" id="DUJS01000005">
    <property type="protein sequence ID" value="HII71049.1"/>
    <property type="molecule type" value="Genomic_DNA"/>
</dbReference>
<gene>
    <name evidence="7" type="ORF">HA336_07460</name>
</gene>
<evidence type="ECO:0000256" key="4">
    <source>
        <dbReference type="ARBA" id="ARBA00022884"/>
    </source>
</evidence>
<feature type="binding site" evidence="5">
    <location>
        <position position="317"/>
    </location>
    <ligand>
        <name>S-adenosyl-L-methionine</name>
        <dbReference type="ChEBI" id="CHEBI:59789"/>
    </ligand>
</feature>
<comment type="similarity">
    <text evidence="5">Belongs to the class I-like SAM-binding methyltransferase superfamily. RsmB/NOP family.</text>
</comment>
<dbReference type="AlphaFoldDB" id="A0A832T7I9"/>
<dbReference type="Proteomes" id="UP000619545">
    <property type="component" value="Unassembled WGS sequence"/>
</dbReference>
<dbReference type="Pfam" id="PF01029">
    <property type="entry name" value="NusB"/>
    <property type="match status" value="1"/>
</dbReference>
<keyword evidence="4 5" id="KW-0694">RNA-binding</keyword>
<evidence type="ECO:0000313" key="7">
    <source>
        <dbReference type="EMBL" id="HII71049.1"/>
    </source>
</evidence>
<name>A0A832T7I9_9EURY</name>
<feature type="binding site" evidence="5">
    <location>
        <position position="270"/>
    </location>
    <ligand>
        <name>S-adenosyl-L-methionine</name>
        <dbReference type="ChEBI" id="CHEBI:59789"/>
    </ligand>
</feature>
<dbReference type="PANTHER" id="PTHR22807:SF30">
    <property type="entry name" value="28S RRNA (CYTOSINE(4447)-C(5))-METHYLTRANSFERASE-RELATED"/>
    <property type="match status" value="1"/>
</dbReference>
<feature type="binding site" evidence="5">
    <location>
        <begin position="246"/>
        <end position="252"/>
    </location>
    <ligand>
        <name>S-adenosyl-L-methionine</name>
        <dbReference type="ChEBI" id="CHEBI:59789"/>
    </ligand>
</feature>
<dbReference type="Gene3D" id="1.10.940.10">
    <property type="entry name" value="NusB-like"/>
    <property type="match status" value="1"/>
</dbReference>
<reference evidence="7" key="1">
    <citation type="journal article" date="2020" name="bioRxiv">
        <title>A rank-normalized archaeal taxonomy based on genome phylogeny resolves widespread incomplete and uneven classifications.</title>
        <authorList>
            <person name="Rinke C."/>
            <person name="Chuvochina M."/>
            <person name="Mussig A.J."/>
            <person name="Chaumeil P.-A."/>
            <person name="Waite D.W."/>
            <person name="Whitman W.B."/>
            <person name="Parks D.H."/>
            <person name="Hugenholtz P."/>
        </authorList>
    </citation>
    <scope>NUCLEOTIDE SEQUENCE</scope>
    <source>
        <strain evidence="7">UBA8853</strain>
    </source>
</reference>
<dbReference type="InterPro" id="IPR049560">
    <property type="entry name" value="MeTrfase_RsmB-F_NOP2_cat"/>
</dbReference>
<accession>A0A832T7I9</accession>
<evidence type="ECO:0000256" key="3">
    <source>
        <dbReference type="ARBA" id="ARBA00022691"/>
    </source>
</evidence>
<organism evidence="7 8">
    <name type="scientific">Methanopyrus kandleri</name>
    <dbReference type="NCBI Taxonomy" id="2320"/>
    <lineage>
        <taxon>Archaea</taxon>
        <taxon>Methanobacteriati</taxon>
        <taxon>Methanobacteriota</taxon>
        <taxon>Methanomada group</taxon>
        <taxon>Methanopyri</taxon>
        <taxon>Methanopyrales</taxon>
        <taxon>Methanopyraceae</taxon>
        <taxon>Methanopyrus</taxon>
    </lineage>
</organism>
<dbReference type="Pfam" id="PF22458">
    <property type="entry name" value="RsmF-B_ferredox"/>
    <property type="match status" value="1"/>
</dbReference>
<dbReference type="InterPro" id="IPR001678">
    <property type="entry name" value="MeTrfase_RsmB-F_NOP2_dom"/>
</dbReference>
<dbReference type="GO" id="GO:0001510">
    <property type="term" value="P:RNA methylation"/>
    <property type="evidence" value="ECO:0007669"/>
    <property type="project" value="InterPro"/>
</dbReference>
<protein>
    <submittedName>
        <fullName evidence="7">RsmB/NOP family class I SAM-dependent RNA methyltransferase</fullName>
    </submittedName>
</protein>
<feature type="binding site" evidence="5">
    <location>
        <position position="298"/>
    </location>
    <ligand>
        <name>S-adenosyl-L-methionine</name>
        <dbReference type="ChEBI" id="CHEBI:59789"/>
    </ligand>
</feature>
<evidence type="ECO:0000256" key="5">
    <source>
        <dbReference type="PROSITE-ProRule" id="PRU01023"/>
    </source>
</evidence>
<evidence type="ECO:0000313" key="8">
    <source>
        <dbReference type="Proteomes" id="UP000619545"/>
    </source>
</evidence>